<dbReference type="InterPro" id="IPR036691">
    <property type="entry name" value="Endo/exonu/phosph_ase_sf"/>
</dbReference>
<comment type="caution">
    <text evidence="1">The sequence shown here is derived from an EMBL/GenBank/DDBJ whole genome shotgun (WGS) entry which is preliminary data.</text>
</comment>
<dbReference type="Gene3D" id="3.60.10.10">
    <property type="entry name" value="Endonuclease/exonuclease/phosphatase"/>
    <property type="match status" value="1"/>
</dbReference>
<sequence length="126" mass="14538">MCHLKKLIYSTNAHIIFILEVKTNKFSPNDLINHFSVHDSYIVPAEGISRGLWLLWKDGVEVTIVSSSANYILANVKFNQLNTIFRLVCMYGDPYHGKMLDIWADIVDFANSDTVLYFVWETLMSF</sequence>
<evidence type="ECO:0000313" key="1">
    <source>
        <dbReference type="EMBL" id="GJN34549.1"/>
    </source>
</evidence>
<organism evidence="1 2">
    <name type="scientific">Eleusine coracana subsp. coracana</name>
    <dbReference type="NCBI Taxonomy" id="191504"/>
    <lineage>
        <taxon>Eukaryota</taxon>
        <taxon>Viridiplantae</taxon>
        <taxon>Streptophyta</taxon>
        <taxon>Embryophyta</taxon>
        <taxon>Tracheophyta</taxon>
        <taxon>Spermatophyta</taxon>
        <taxon>Magnoliopsida</taxon>
        <taxon>Liliopsida</taxon>
        <taxon>Poales</taxon>
        <taxon>Poaceae</taxon>
        <taxon>PACMAD clade</taxon>
        <taxon>Chloridoideae</taxon>
        <taxon>Cynodonteae</taxon>
        <taxon>Eleusininae</taxon>
        <taxon>Eleusine</taxon>
    </lineage>
</organism>
<keyword evidence="2" id="KW-1185">Reference proteome</keyword>
<protein>
    <submittedName>
        <fullName evidence="1">Uncharacterized protein</fullName>
    </submittedName>
</protein>
<name>A0AAV5FID3_ELECO</name>
<accession>A0AAV5FID3</accession>
<evidence type="ECO:0000313" key="2">
    <source>
        <dbReference type="Proteomes" id="UP001054889"/>
    </source>
</evidence>
<reference evidence="1" key="2">
    <citation type="submission" date="2021-12" db="EMBL/GenBank/DDBJ databases">
        <title>Resequencing data analysis of finger millet.</title>
        <authorList>
            <person name="Hatakeyama M."/>
            <person name="Aluri S."/>
            <person name="Balachadran M.T."/>
            <person name="Sivarajan S.R."/>
            <person name="Poveda L."/>
            <person name="Shimizu-Inatsugi R."/>
            <person name="Schlapbach R."/>
            <person name="Sreeman S.M."/>
            <person name="Shimizu K.K."/>
        </authorList>
    </citation>
    <scope>NUCLEOTIDE SEQUENCE</scope>
</reference>
<dbReference type="Proteomes" id="UP001054889">
    <property type="component" value="Unassembled WGS sequence"/>
</dbReference>
<dbReference type="EMBL" id="BQKI01000085">
    <property type="protein sequence ID" value="GJN34549.1"/>
    <property type="molecule type" value="Genomic_DNA"/>
</dbReference>
<dbReference type="AlphaFoldDB" id="A0AAV5FID3"/>
<reference evidence="1" key="1">
    <citation type="journal article" date="2018" name="DNA Res.">
        <title>Multiple hybrid de novo genome assembly of finger millet, an orphan allotetraploid crop.</title>
        <authorList>
            <person name="Hatakeyama M."/>
            <person name="Aluri S."/>
            <person name="Balachadran M.T."/>
            <person name="Sivarajan S.R."/>
            <person name="Patrignani A."/>
            <person name="Gruter S."/>
            <person name="Poveda L."/>
            <person name="Shimizu-Inatsugi R."/>
            <person name="Baeten J."/>
            <person name="Francoijs K.J."/>
            <person name="Nataraja K.N."/>
            <person name="Reddy Y.A.N."/>
            <person name="Phadnis S."/>
            <person name="Ravikumar R.L."/>
            <person name="Schlapbach R."/>
            <person name="Sreeman S.M."/>
            <person name="Shimizu K.K."/>
        </authorList>
    </citation>
    <scope>NUCLEOTIDE SEQUENCE</scope>
</reference>
<proteinExistence type="predicted"/>
<dbReference type="SUPFAM" id="SSF56219">
    <property type="entry name" value="DNase I-like"/>
    <property type="match status" value="1"/>
</dbReference>
<gene>
    <name evidence="1" type="primary">gb23221</name>
    <name evidence="1" type="ORF">PR202_gb23221</name>
</gene>